<dbReference type="PANTHER" id="PTHR12227">
    <property type="entry name" value="GLYCERATE KINASE"/>
    <property type="match status" value="1"/>
</dbReference>
<dbReference type="FunFam" id="3.40.1480.10:FF:000003">
    <property type="entry name" value="D-glycerate 2-kinase"/>
    <property type="match status" value="1"/>
</dbReference>
<comment type="caution">
    <text evidence="4">The sequence shown here is derived from an EMBL/GenBank/DDBJ whole genome shotgun (WGS) entry which is preliminary data.</text>
</comment>
<accession>A0A8S1GZN0</accession>
<organism evidence="4 5">
    <name type="scientific">Caenorhabditis auriculariae</name>
    <dbReference type="NCBI Taxonomy" id="2777116"/>
    <lineage>
        <taxon>Eukaryota</taxon>
        <taxon>Metazoa</taxon>
        <taxon>Ecdysozoa</taxon>
        <taxon>Nematoda</taxon>
        <taxon>Chromadorea</taxon>
        <taxon>Rhabditida</taxon>
        <taxon>Rhabditina</taxon>
        <taxon>Rhabditomorpha</taxon>
        <taxon>Rhabditoidea</taxon>
        <taxon>Rhabditidae</taxon>
        <taxon>Peloderinae</taxon>
        <taxon>Caenorhabditis</taxon>
    </lineage>
</organism>
<evidence type="ECO:0000313" key="4">
    <source>
        <dbReference type="EMBL" id="CAD6188552.1"/>
    </source>
</evidence>
<dbReference type="EMBL" id="CAJGYM010000008">
    <property type="protein sequence ID" value="CAD6188552.1"/>
    <property type="molecule type" value="Genomic_DNA"/>
</dbReference>
<dbReference type="Pfam" id="PF13660">
    <property type="entry name" value="DUF4147"/>
    <property type="match status" value="1"/>
</dbReference>
<dbReference type="AlphaFoldDB" id="A0A8S1GZN0"/>
<dbReference type="Pfam" id="PF05161">
    <property type="entry name" value="MOFRL"/>
    <property type="match status" value="1"/>
</dbReference>
<comment type="similarity">
    <text evidence="1">Belongs to the glycerate kinase type-2 family.</text>
</comment>
<dbReference type="InterPro" id="IPR025286">
    <property type="entry name" value="MOFRL_assoc_dom"/>
</dbReference>
<dbReference type="SUPFAM" id="SSF82544">
    <property type="entry name" value="GckA/TtuD-like"/>
    <property type="match status" value="1"/>
</dbReference>
<gene>
    <name evidence="4" type="ORF">CAUJ_LOCUS4471</name>
</gene>
<protein>
    <recommendedName>
        <fullName evidence="6">MOFRL-associated domain-containing protein</fullName>
    </recommendedName>
</protein>
<evidence type="ECO:0000259" key="3">
    <source>
        <dbReference type="Pfam" id="PF13660"/>
    </source>
</evidence>
<dbReference type="PANTHER" id="PTHR12227:SF0">
    <property type="entry name" value="GLYCERATE KINASE"/>
    <property type="match status" value="1"/>
</dbReference>
<dbReference type="InterPro" id="IPR038614">
    <property type="entry name" value="GK_N_sf"/>
</dbReference>
<sequence length="374" mass="40630">MAAAVEDILGPRLDQGLVILPEGIECNLRSRVFHAAKNNLPDEDSVNATNALIEFLEKNDSTNTVIIFLISGGGSALLCSPVDDLTLQDKLQTIHTLTSHGADIHSLNTVRHCLSKVKGGKLLQHVPKSTKISLIVSDVIGNDVEIIASGPTVIPTTKRNAKEIIDSLKVTEKTDSKPDLKEHHFVISNNVIALESVENSLKTLGYNTCIMTSELSGNVTEVGIMMADFINSEKTALHEKIRRFRPDSAEETSYPLALIFGGETTVTIKGQGKGGRNQEMVLQCLERVWKSSPKHRFVFLSAGTDGQDGPTDAAGAVITSEDLPEDNLSPNYFLSNSDSYSFWNSYQNGSCHLKTGKTGTNVMDVQILILDVVK</sequence>
<reference evidence="4" key="1">
    <citation type="submission" date="2020-10" db="EMBL/GenBank/DDBJ databases">
        <authorList>
            <person name="Kikuchi T."/>
        </authorList>
    </citation>
    <scope>NUCLEOTIDE SEQUENCE</scope>
    <source>
        <strain evidence="4">NKZ352</strain>
    </source>
</reference>
<feature type="domain" description="MOFRL" evidence="2">
    <location>
        <begin position="257"/>
        <end position="364"/>
    </location>
</feature>
<evidence type="ECO:0000259" key="2">
    <source>
        <dbReference type="Pfam" id="PF05161"/>
    </source>
</evidence>
<evidence type="ECO:0008006" key="6">
    <source>
        <dbReference type="Google" id="ProtNLM"/>
    </source>
</evidence>
<dbReference type="OrthoDB" id="44918at2759"/>
<dbReference type="InterPro" id="IPR037035">
    <property type="entry name" value="GK-like_C_sf"/>
</dbReference>
<dbReference type="GO" id="GO:0005737">
    <property type="term" value="C:cytoplasm"/>
    <property type="evidence" value="ECO:0007669"/>
    <property type="project" value="TreeGrafter"/>
</dbReference>
<proteinExistence type="inferred from homology"/>
<keyword evidence="5" id="KW-1185">Reference proteome</keyword>
<dbReference type="Gene3D" id="3.40.1480.10">
    <property type="entry name" value="MOFRL domain"/>
    <property type="match status" value="1"/>
</dbReference>
<name>A0A8S1GZN0_9PELO</name>
<feature type="domain" description="MOFRL-associated" evidence="3">
    <location>
        <begin position="1"/>
        <end position="174"/>
    </location>
</feature>
<evidence type="ECO:0000256" key="1">
    <source>
        <dbReference type="ARBA" id="ARBA00005393"/>
    </source>
</evidence>
<evidence type="ECO:0000313" key="5">
    <source>
        <dbReference type="Proteomes" id="UP000835052"/>
    </source>
</evidence>
<dbReference type="Gene3D" id="3.40.50.10180">
    <property type="entry name" value="Glycerate kinase, MOFRL-like N-terminal domain"/>
    <property type="match status" value="1"/>
</dbReference>
<dbReference type="InterPro" id="IPR007835">
    <property type="entry name" value="MOFRL"/>
</dbReference>
<dbReference type="GO" id="GO:0008887">
    <property type="term" value="F:glycerate kinase activity"/>
    <property type="evidence" value="ECO:0007669"/>
    <property type="project" value="InterPro"/>
</dbReference>
<dbReference type="InterPro" id="IPR039760">
    <property type="entry name" value="MOFRL_protein"/>
</dbReference>
<dbReference type="Proteomes" id="UP000835052">
    <property type="component" value="Unassembled WGS sequence"/>
</dbReference>